<dbReference type="InterPro" id="IPR046124">
    <property type="entry name" value="DUF6121"/>
</dbReference>
<keyword evidence="2" id="KW-0472">Membrane</keyword>
<reference evidence="3" key="2">
    <citation type="submission" date="2020-09" db="EMBL/GenBank/DDBJ databases">
        <authorList>
            <person name="Sun Q."/>
            <person name="Ohkuma M."/>
        </authorList>
    </citation>
    <scope>NUCLEOTIDE SEQUENCE</scope>
    <source>
        <strain evidence="3">JCM 1480</strain>
    </source>
</reference>
<dbReference type="EMBL" id="BMOI01000003">
    <property type="protein sequence ID" value="GGK93822.1"/>
    <property type="molecule type" value="Genomic_DNA"/>
</dbReference>
<dbReference type="Proteomes" id="UP000648535">
    <property type="component" value="Unassembled WGS sequence"/>
</dbReference>
<evidence type="ECO:0000313" key="4">
    <source>
        <dbReference type="EMBL" id="MBM7803080.1"/>
    </source>
</evidence>
<evidence type="ECO:0000313" key="6">
    <source>
        <dbReference type="Proteomes" id="UP000746584"/>
    </source>
</evidence>
<reference evidence="4 6" key="3">
    <citation type="submission" date="2021-01" db="EMBL/GenBank/DDBJ databases">
        <title>Sequencing the genomes of 1000 actinobacteria strains.</title>
        <authorList>
            <person name="Klenk H.-P."/>
        </authorList>
    </citation>
    <scope>NUCLEOTIDE SEQUENCE [LARGE SCALE GENOMIC DNA]</scope>
    <source>
        <strain evidence="4 6">DSM 20542</strain>
    </source>
</reference>
<proteinExistence type="predicted"/>
<dbReference type="Pfam" id="PF19616">
    <property type="entry name" value="DUF6121"/>
    <property type="match status" value="1"/>
</dbReference>
<organism evidence="3 5">
    <name type="scientific">Curtobacterium luteum</name>
    <dbReference type="NCBI Taxonomy" id="33881"/>
    <lineage>
        <taxon>Bacteria</taxon>
        <taxon>Bacillati</taxon>
        <taxon>Actinomycetota</taxon>
        <taxon>Actinomycetes</taxon>
        <taxon>Micrococcales</taxon>
        <taxon>Microbacteriaceae</taxon>
        <taxon>Curtobacterium</taxon>
    </lineage>
</organism>
<feature type="transmembrane region" description="Helical" evidence="2">
    <location>
        <begin position="113"/>
        <end position="132"/>
    </location>
</feature>
<keyword evidence="2" id="KW-1133">Transmembrane helix</keyword>
<comment type="caution">
    <text evidence="3">The sequence shown here is derived from an EMBL/GenBank/DDBJ whole genome shotgun (WGS) entry which is preliminary data.</text>
</comment>
<evidence type="ECO:0000313" key="5">
    <source>
        <dbReference type="Proteomes" id="UP000648535"/>
    </source>
</evidence>
<dbReference type="Proteomes" id="UP000746584">
    <property type="component" value="Unassembled WGS sequence"/>
</dbReference>
<dbReference type="RefSeq" id="WP_175328285.1">
    <property type="nucleotide sequence ID" value="NZ_BMOI01000003.1"/>
</dbReference>
<name>A0A8H9G9J9_9MICO</name>
<keyword evidence="2" id="KW-0812">Transmembrane</keyword>
<dbReference type="AlphaFoldDB" id="A0A8H9G9J9"/>
<keyword evidence="6" id="KW-1185">Reference proteome</keyword>
<feature type="transmembrane region" description="Helical" evidence="2">
    <location>
        <begin position="70"/>
        <end position="93"/>
    </location>
</feature>
<evidence type="ECO:0000256" key="2">
    <source>
        <dbReference type="SAM" id="Phobius"/>
    </source>
</evidence>
<protein>
    <submittedName>
        <fullName evidence="3">Uncharacterized protein</fullName>
    </submittedName>
</protein>
<feature type="transmembrane region" description="Helical" evidence="2">
    <location>
        <begin position="42"/>
        <end position="63"/>
    </location>
</feature>
<evidence type="ECO:0000256" key="1">
    <source>
        <dbReference type="SAM" id="MobiDB-lite"/>
    </source>
</evidence>
<dbReference type="EMBL" id="JAFBCG010000001">
    <property type="protein sequence ID" value="MBM7803080.1"/>
    <property type="molecule type" value="Genomic_DNA"/>
</dbReference>
<evidence type="ECO:0000313" key="3">
    <source>
        <dbReference type="EMBL" id="GGK93822.1"/>
    </source>
</evidence>
<accession>A0A8H9G9J9</accession>
<gene>
    <name evidence="3" type="ORF">GCM10009769_09890</name>
    <name evidence="4" type="ORF">JOE58_002331</name>
</gene>
<feature type="region of interest" description="Disordered" evidence="1">
    <location>
        <begin position="137"/>
        <end position="186"/>
    </location>
</feature>
<reference evidence="3" key="1">
    <citation type="journal article" date="2014" name="Int. J. Syst. Evol. Microbiol.">
        <title>Complete genome sequence of Corynebacterium casei LMG S-19264T (=DSM 44701T), isolated from a smear-ripened cheese.</title>
        <authorList>
            <consortium name="US DOE Joint Genome Institute (JGI-PGF)"/>
            <person name="Walter F."/>
            <person name="Albersmeier A."/>
            <person name="Kalinowski J."/>
            <person name="Ruckert C."/>
        </authorList>
    </citation>
    <scope>NUCLEOTIDE SEQUENCE</scope>
    <source>
        <strain evidence="3">JCM 1480</strain>
    </source>
</reference>
<sequence length="186" mass="18764">MSRWLVATMTSVLFIALVIAVSGFEALLADVEPITQPDATPYLGPAMVVSAAIVVFLATATGVREGNPGVTGLVAAATSYLVMLGVGAVGYALLRGDVTELLVFPAGSALGPFVVGTVVVALVCVVGGIAMIRHQARTTDPAGAPAQTRSTEPAGTTGHAHTIDDRHPTDRPGPGSPAPGNDGGRR</sequence>
<feature type="compositionally biased region" description="Basic and acidic residues" evidence="1">
    <location>
        <begin position="161"/>
        <end position="170"/>
    </location>
</feature>